<dbReference type="GO" id="GO:0003723">
    <property type="term" value="F:RNA binding"/>
    <property type="evidence" value="ECO:0007669"/>
    <property type="project" value="TreeGrafter"/>
</dbReference>
<dbReference type="PANTHER" id="PTHR32337:SF2">
    <property type="entry name" value="NUCLEOLAR PROTEIN 7"/>
    <property type="match status" value="1"/>
</dbReference>
<dbReference type="AlphaFoldDB" id="A0A2G8L526"/>
<dbReference type="EMBL" id="MRZV01000218">
    <property type="protein sequence ID" value="PIK55351.1"/>
    <property type="molecule type" value="Genomic_DNA"/>
</dbReference>
<dbReference type="Proteomes" id="UP000230750">
    <property type="component" value="Unassembled WGS sequence"/>
</dbReference>
<feature type="region of interest" description="Disordered" evidence="1">
    <location>
        <begin position="1"/>
        <end position="59"/>
    </location>
</feature>
<accession>A0A2G8L526</accession>
<dbReference type="PANTHER" id="PTHR32337">
    <property type="entry name" value="NUCLEOLAR PROTEIN 7"/>
    <property type="match status" value="1"/>
</dbReference>
<reference evidence="2 3" key="1">
    <citation type="journal article" date="2017" name="PLoS Biol.">
        <title>The sea cucumber genome provides insights into morphological evolution and visceral regeneration.</title>
        <authorList>
            <person name="Zhang X."/>
            <person name="Sun L."/>
            <person name="Yuan J."/>
            <person name="Sun Y."/>
            <person name="Gao Y."/>
            <person name="Zhang L."/>
            <person name="Li S."/>
            <person name="Dai H."/>
            <person name="Hamel J.F."/>
            <person name="Liu C."/>
            <person name="Yu Y."/>
            <person name="Liu S."/>
            <person name="Lin W."/>
            <person name="Guo K."/>
            <person name="Jin S."/>
            <person name="Xu P."/>
            <person name="Storey K.B."/>
            <person name="Huan P."/>
            <person name="Zhang T."/>
            <person name="Zhou Y."/>
            <person name="Zhang J."/>
            <person name="Lin C."/>
            <person name="Li X."/>
            <person name="Xing L."/>
            <person name="Huo D."/>
            <person name="Sun M."/>
            <person name="Wang L."/>
            <person name="Mercier A."/>
            <person name="Li F."/>
            <person name="Yang H."/>
            <person name="Xiang J."/>
        </authorList>
    </citation>
    <scope>NUCLEOTIDE SEQUENCE [LARGE SCALE GENOMIC DNA]</scope>
    <source>
        <strain evidence="2">Shaxun</strain>
        <tissue evidence="2">Muscle</tissue>
    </source>
</reference>
<gene>
    <name evidence="2" type="ORF">BSL78_07721</name>
</gene>
<evidence type="ECO:0000313" key="2">
    <source>
        <dbReference type="EMBL" id="PIK55351.1"/>
    </source>
</evidence>
<dbReference type="GO" id="GO:0005730">
    <property type="term" value="C:nucleolus"/>
    <property type="evidence" value="ECO:0007669"/>
    <property type="project" value="TreeGrafter"/>
</dbReference>
<evidence type="ECO:0008006" key="4">
    <source>
        <dbReference type="Google" id="ProtNLM"/>
    </source>
</evidence>
<comment type="caution">
    <text evidence="2">The sequence shown here is derived from an EMBL/GenBank/DDBJ whole genome shotgun (WGS) entry which is preliminary data.</text>
</comment>
<feature type="region of interest" description="Disordered" evidence="1">
    <location>
        <begin position="176"/>
        <end position="201"/>
    </location>
</feature>
<name>A0A2G8L526_STIJA</name>
<protein>
    <recommendedName>
        <fullName evidence="4">Nucleolar protein 7</fullName>
    </recommendedName>
</protein>
<feature type="compositionally biased region" description="Basic and acidic residues" evidence="1">
    <location>
        <begin position="92"/>
        <end position="108"/>
    </location>
</feature>
<feature type="compositionally biased region" description="Basic residues" evidence="1">
    <location>
        <begin position="184"/>
        <end position="201"/>
    </location>
</feature>
<evidence type="ECO:0000313" key="3">
    <source>
        <dbReference type="Proteomes" id="UP000230750"/>
    </source>
</evidence>
<feature type="compositionally biased region" description="Basic residues" evidence="1">
    <location>
        <begin position="38"/>
        <end position="49"/>
    </location>
</feature>
<proteinExistence type="predicted"/>
<feature type="compositionally biased region" description="Acidic residues" evidence="1">
    <location>
        <begin position="1"/>
        <end position="12"/>
    </location>
</feature>
<feature type="region of interest" description="Disordered" evidence="1">
    <location>
        <begin position="79"/>
        <end position="116"/>
    </location>
</feature>
<dbReference type="OrthoDB" id="10614351at2759"/>
<organism evidence="2 3">
    <name type="scientific">Stichopus japonicus</name>
    <name type="common">Sea cucumber</name>
    <dbReference type="NCBI Taxonomy" id="307972"/>
    <lineage>
        <taxon>Eukaryota</taxon>
        <taxon>Metazoa</taxon>
        <taxon>Echinodermata</taxon>
        <taxon>Eleutherozoa</taxon>
        <taxon>Echinozoa</taxon>
        <taxon>Holothuroidea</taxon>
        <taxon>Aspidochirotacea</taxon>
        <taxon>Aspidochirotida</taxon>
        <taxon>Stichopodidae</taxon>
        <taxon>Apostichopus</taxon>
    </lineage>
</organism>
<sequence>MIPSDDGSDSAPEDISFSQSKQEAVDSLSNALKQMQERRRKIKDKRRKHNDLLNDQKKKKLLKLQEKKLSADFLKQVSETSFQKSTAEESVEESKETDPAVHHQHFEEDGGEMEEDEGATLIADRFYVMSKQRAERKPHPISANAVSFLQQSLYGRHMNRRPVVNVLATEAKLHQRPADNFKVSKAKKKRRGYKRRPLPIS</sequence>
<feature type="compositionally biased region" description="Polar residues" evidence="1">
    <location>
        <begin position="16"/>
        <end position="33"/>
    </location>
</feature>
<keyword evidence="3" id="KW-1185">Reference proteome</keyword>
<evidence type="ECO:0000256" key="1">
    <source>
        <dbReference type="SAM" id="MobiDB-lite"/>
    </source>
</evidence>